<feature type="region of interest" description="Disordered" evidence="1">
    <location>
        <begin position="81"/>
        <end position="127"/>
    </location>
</feature>
<feature type="region of interest" description="Disordered" evidence="1">
    <location>
        <begin position="300"/>
        <end position="322"/>
    </location>
</feature>
<evidence type="ECO:0000259" key="2">
    <source>
        <dbReference type="PROSITE" id="PS50878"/>
    </source>
</evidence>
<dbReference type="InterPro" id="IPR036691">
    <property type="entry name" value="Endo/exonu/phosph_ase_sf"/>
</dbReference>
<evidence type="ECO:0000313" key="4">
    <source>
        <dbReference type="Proteomes" id="UP000585474"/>
    </source>
</evidence>
<dbReference type="PANTHER" id="PTHR33710:SF71">
    <property type="entry name" value="ENDONUCLEASE_EXONUCLEASE_PHOSPHATASE DOMAIN-CONTAINING PROTEIN"/>
    <property type="match status" value="1"/>
</dbReference>
<dbReference type="PANTHER" id="PTHR33710">
    <property type="entry name" value="BNAC02G09200D PROTEIN"/>
    <property type="match status" value="1"/>
</dbReference>
<sequence length="873" mass="97942">MPRHSIIKDGYGVGEVSYFVAPQLLVPSLVFGVYGGREDFYGAKGSLQVRISSHDHPKYCQKNADNNSIEDLEELLEVNPDEMESGEEIEAPSRALGEGESVSNPDLRQKAPEKTETPGNREENKKAPQIVKKTFASLFVGFVGNSQRSEGPVKLLVEDVEVVARSSLAKFCSKVGNPICVNKFMASSERVSYARALVEIDVAKEVVKCIEVELPSGLSGQVMSGQESQVTELPLQHKQPEIPAKNQDAQQEWRTKQGRKNKSRPEENPVEPESIPDQTIKQIAREVLRTKVQQVQVQVQEETPEAQVQVTESSSDHNQSCSIASGEMENNIQQTQKVQIIGRFNVVLNGEKKTNGLPVTHYEVKDFQDCCHELGIENLRFNGLFYTWSNNSVWSKLDRAMVNTKWLQEGPPAMANFGLPEKYSDHFPCVVSLFDNKNHGARPFKFFNMWTQHSDFIDIVSNAGRIHVEGTAMFRLCKKLKALKDPLRKLNRLHFSHISARAEVADEELLQVQQLLHDNPSDESLKSSVADLRKKATRLAEAELSFCSQLAKAKDLKNCDKGTKFFHDLIMRNKSRNQIVSLLDANGVATTSPQQVSSLFVDYYKNLLGTRKECPRLDSEILSEGTLVSDDQAIDLVRPMLDEEIKAALFDIGDDKAPGPDGYSSCFFKKSWSATGADYGGKWILLNQTKLLEKLIDPAQSAFVPNRSMVENIYMVQELLRKYSWKRISPRCILLHGFFKGKQGLRQGDPLSPFLCEFCLEVLSRNMGRLGRNPHFNHHPKCSEMSIIHLAFADDLILFTRGEVTSVSLSMECLKKFRDCSGLCINASKSNVYMAGICPDEMEEIKLITGFSIGEFPFRYLGIPVASSRLTTE</sequence>
<feature type="compositionally biased region" description="Acidic residues" evidence="1">
    <location>
        <begin position="81"/>
        <end position="90"/>
    </location>
</feature>
<gene>
    <name evidence="3" type="ORF">Acr_05g0000840</name>
</gene>
<dbReference type="PROSITE" id="PS50878">
    <property type="entry name" value="RT_POL"/>
    <property type="match status" value="1"/>
</dbReference>
<dbReference type="Gene3D" id="3.60.10.10">
    <property type="entry name" value="Endonuclease/exonuclease/phosphatase"/>
    <property type="match status" value="1"/>
</dbReference>
<dbReference type="Pfam" id="PF00078">
    <property type="entry name" value="RVT_1"/>
    <property type="match status" value="1"/>
</dbReference>
<dbReference type="OrthoDB" id="1938625at2759"/>
<dbReference type="CDD" id="cd01650">
    <property type="entry name" value="RT_nLTR_like"/>
    <property type="match status" value="1"/>
</dbReference>
<feature type="compositionally biased region" description="Basic and acidic residues" evidence="1">
    <location>
        <begin position="107"/>
        <end position="126"/>
    </location>
</feature>
<dbReference type="EMBL" id="BJWL01000005">
    <property type="protein sequence ID" value="GFY86445.1"/>
    <property type="molecule type" value="Genomic_DNA"/>
</dbReference>
<name>A0A7J0EIZ9_9ERIC</name>
<keyword evidence="4" id="KW-1185">Reference proteome</keyword>
<protein>
    <recommendedName>
        <fullName evidence="2">Reverse transcriptase domain-containing protein</fullName>
    </recommendedName>
</protein>
<accession>A0A7J0EIZ9</accession>
<dbReference type="AlphaFoldDB" id="A0A7J0EIZ9"/>
<dbReference type="InterPro" id="IPR000477">
    <property type="entry name" value="RT_dom"/>
</dbReference>
<feature type="compositionally biased region" description="Polar residues" evidence="1">
    <location>
        <begin position="220"/>
        <end position="231"/>
    </location>
</feature>
<reference evidence="3 4" key="1">
    <citation type="submission" date="2019-07" db="EMBL/GenBank/DDBJ databases">
        <title>De Novo Assembly of kiwifruit Actinidia rufa.</title>
        <authorList>
            <person name="Sugita-Konishi S."/>
            <person name="Sato K."/>
            <person name="Mori E."/>
            <person name="Abe Y."/>
            <person name="Kisaki G."/>
            <person name="Hamano K."/>
            <person name="Suezawa K."/>
            <person name="Otani M."/>
            <person name="Fukuda T."/>
            <person name="Manabe T."/>
            <person name="Gomi K."/>
            <person name="Tabuchi M."/>
            <person name="Akimitsu K."/>
            <person name="Kataoka I."/>
        </authorList>
    </citation>
    <scope>NUCLEOTIDE SEQUENCE [LARGE SCALE GENOMIC DNA]</scope>
    <source>
        <strain evidence="4">cv. Fuchu</strain>
    </source>
</reference>
<dbReference type="Proteomes" id="UP000585474">
    <property type="component" value="Unassembled WGS sequence"/>
</dbReference>
<dbReference type="SUPFAM" id="SSF56219">
    <property type="entry name" value="DNase I-like"/>
    <property type="match status" value="1"/>
</dbReference>
<evidence type="ECO:0000313" key="3">
    <source>
        <dbReference type="EMBL" id="GFY86445.1"/>
    </source>
</evidence>
<feature type="region of interest" description="Disordered" evidence="1">
    <location>
        <begin position="220"/>
        <end position="278"/>
    </location>
</feature>
<evidence type="ECO:0000256" key="1">
    <source>
        <dbReference type="SAM" id="MobiDB-lite"/>
    </source>
</evidence>
<feature type="compositionally biased region" description="Low complexity" evidence="1">
    <location>
        <begin position="300"/>
        <end position="312"/>
    </location>
</feature>
<proteinExistence type="predicted"/>
<comment type="caution">
    <text evidence="3">The sequence shown here is derived from an EMBL/GenBank/DDBJ whole genome shotgun (WGS) entry which is preliminary data.</text>
</comment>
<feature type="domain" description="Reverse transcriptase" evidence="2">
    <location>
        <begin position="609"/>
        <end position="865"/>
    </location>
</feature>
<organism evidence="3 4">
    <name type="scientific">Actinidia rufa</name>
    <dbReference type="NCBI Taxonomy" id="165716"/>
    <lineage>
        <taxon>Eukaryota</taxon>
        <taxon>Viridiplantae</taxon>
        <taxon>Streptophyta</taxon>
        <taxon>Embryophyta</taxon>
        <taxon>Tracheophyta</taxon>
        <taxon>Spermatophyta</taxon>
        <taxon>Magnoliopsida</taxon>
        <taxon>eudicotyledons</taxon>
        <taxon>Gunneridae</taxon>
        <taxon>Pentapetalae</taxon>
        <taxon>asterids</taxon>
        <taxon>Ericales</taxon>
        <taxon>Actinidiaceae</taxon>
        <taxon>Actinidia</taxon>
    </lineage>
</organism>